<sequence>MDVVTEAARPSSSPPLDLPALESSVAGFTCKLQVKYATEELATVVMTALGVDEELQPDKVRREMKVEGQLLCITLTGVEARFLRASFNAFMDVMVLVTRTIEEFGPPKATS</sequence>
<dbReference type="PANTHER" id="PTHR31283">
    <property type="entry name" value="EKC/KEOPS COMPLEX SUBUNIT PCC1 FAMILY MEMBER"/>
    <property type="match status" value="1"/>
</dbReference>
<dbReference type="Pfam" id="PF09341">
    <property type="entry name" value="Pcc1"/>
    <property type="match status" value="1"/>
</dbReference>
<evidence type="ECO:0000313" key="2">
    <source>
        <dbReference type="EMBL" id="CAK9261900.1"/>
    </source>
</evidence>
<accession>A0ABP0W988</accession>
<organism evidence="2 3">
    <name type="scientific">Sphagnum jensenii</name>
    <dbReference type="NCBI Taxonomy" id="128206"/>
    <lineage>
        <taxon>Eukaryota</taxon>
        <taxon>Viridiplantae</taxon>
        <taxon>Streptophyta</taxon>
        <taxon>Embryophyta</taxon>
        <taxon>Bryophyta</taxon>
        <taxon>Sphagnophytina</taxon>
        <taxon>Sphagnopsida</taxon>
        <taxon>Sphagnales</taxon>
        <taxon>Sphagnaceae</taxon>
        <taxon>Sphagnum</taxon>
    </lineage>
</organism>
<reference evidence="2" key="1">
    <citation type="submission" date="2024-02" db="EMBL/GenBank/DDBJ databases">
        <authorList>
            <consortium name="ELIXIR-Norway"/>
            <consortium name="Elixir Norway"/>
        </authorList>
    </citation>
    <scope>NUCLEOTIDE SEQUENCE</scope>
</reference>
<protein>
    <submittedName>
        <fullName evidence="2">Uncharacterized protein</fullName>
    </submittedName>
</protein>
<keyword evidence="3" id="KW-1185">Reference proteome</keyword>
<evidence type="ECO:0000313" key="3">
    <source>
        <dbReference type="Proteomes" id="UP001497444"/>
    </source>
</evidence>
<proteinExistence type="inferred from homology"/>
<evidence type="ECO:0000256" key="1">
    <source>
        <dbReference type="ARBA" id="ARBA00007073"/>
    </source>
</evidence>
<comment type="similarity">
    <text evidence="1">Belongs to the CTAG/PCC1 family.</text>
</comment>
<name>A0ABP0W988_9BRYO</name>
<dbReference type="EMBL" id="OZ020109">
    <property type="protein sequence ID" value="CAK9261900.1"/>
    <property type="molecule type" value="Genomic_DNA"/>
</dbReference>
<dbReference type="InterPro" id="IPR015419">
    <property type="entry name" value="CTAG/Pcc1"/>
</dbReference>
<dbReference type="PANTHER" id="PTHR31283:SF5">
    <property type="entry name" value="EKC_KEOPS COMPLEX SUBUNIT LAGE3"/>
    <property type="match status" value="1"/>
</dbReference>
<gene>
    <name evidence="2" type="ORF">CSSPJE1EN1_LOCUS7378</name>
</gene>
<dbReference type="Gene3D" id="3.30.310.50">
    <property type="entry name" value="Alpha-D-phosphohexomutase, C-terminal domain"/>
    <property type="match status" value="1"/>
</dbReference>
<dbReference type="Proteomes" id="UP001497444">
    <property type="component" value="Chromosome 14"/>
</dbReference>